<dbReference type="InterPro" id="IPR003675">
    <property type="entry name" value="Rce1/LyrA-like_dom"/>
</dbReference>
<dbReference type="Pfam" id="PF02517">
    <property type="entry name" value="Rce1-like"/>
    <property type="match status" value="1"/>
</dbReference>
<dbReference type="OrthoDB" id="9787923at2"/>
<evidence type="ECO:0000313" key="4">
    <source>
        <dbReference type="Proteomes" id="UP000311008"/>
    </source>
</evidence>
<feature type="transmembrane region" description="Helical" evidence="1">
    <location>
        <begin position="75"/>
        <end position="99"/>
    </location>
</feature>
<evidence type="ECO:0000259" key="2">
    <source>
        <dbReference type="Pfam" id="PF02517"/>
    </source>
</evidence>
<evidence type="ECO:0000256" key="1">
    <source>
        <dbReference type="SAM" id="Phobius"/>
    </source>
</evidence>
<feature type="transmembrane region" description="Helical" evidence="1">
    <location>
        <begin position="48"/>
        <end position="63"/>
    </location>
</feature>
<sequence length="228" mass="25737">MTALLHTWFNRHERARIYPFIGFIVLLALEPLLAKGLLALGLGAEPTYLIRSVSALCLLLYFRRDYLELRTRPSVWQLLTAVLAGGLVFLVWVAPYPAWLGGHVAGPVAAMPTNTTADIFWLICRWSGSALVVPVIEELFWRSYLMRRLDHADFMSVSPAMVSAYAIIVSSILFAIEHQLWLAGLLAGLVYAWLYRHFQVLWVSILAHVTTNAVLGAWVVCGGHWQYW</sequence>
<organism evidence="3 4">
    <name type="scientific">Methylophilus medardicus</name>
    <dbReference type="NCBI Taxonomy" id="2588534"/>
    <lineage>
        <taxon>Bacteria</taxon>
        <taxon>Pseudomonadati</taxon>
        <taxon>Pseudomonadota</taxon>
        <taxon>Betaproteobacteria</taxon>
        <taxon>Nitrosomonadales</taxon>
        <taxon>Methylophilaceae</taxon>
        <taxon>Methylophilus</taxon>
    </lineage>
</organism>
<name>A0A5B8CVS8_9PROT</name>
<dbReference type="EMBL" id="CP040946">
    <property type="protein sequence ID" value="QDC45398.1"/>
    <property type="molecule type" value="Genomic_DNA"/>
</dbReference>
<dbReference type="InterPro" id="IPR014346">
    <property type="entry name" value="Prenyl_protease-related"/>
</dbReference>
<dbReference type="GO" id="GO:0080120">
    <property type="term" value="P:CAAX-box protein maturation"/>
    <property type="evidence" value="ECO:0007669"/>
    <property type="project" value="UniProtKB-ARBA"/>
</dbReference>
<keyword evidence="3" id="KW-0378">Hydrolase</keyword>
<keyword evidence="1" id="KW-0812">Transmembrane</keyword>
<feature type="transmembrane region" description="Helical" evidence="1">
    <location>
        <begin position="119"/>
        <end position="141"/>
    </location>
</feature>
<keyword evidence="4" id="KW-1185">Reference proteome</keyword>
<feature type="transmembrane region" description="Helical" evidence="1">
    <location>
        <begin position="200"/>
        <end position="221"/>
    </location>
</feature>
<accession>A0A5B8CVS8</accession>
<gene>
    <name evidence="3" type="ORF">FIU01_09120</name>
</gene>
<dbReference type="GO" id="GO:0006508">
    <property type="term" value="P:proteolysis"/>
    <property type="evidence" value="ECO:0007669"/>
    <property type="project" value="UniProtKB-KW"/>
</dbReference>
<dbReference type="GO" id="GO:0004175">
    <property type="term" value="F:endopeptidase activity"/>
    <property type="evidence" value="ECO:0007669"/>
    <property type="project" value="UniProtKB-ARBA"/>
</dbReference>
<dbReference type="KEGG" id="mmec:FIU01_09120"/>
<dbReference type="AlphaFoldDB" id="A0A5B8CVS8"/>
<feature type="transmembrane region" description="Helical" evidence="1">
    <location>
        <begin position="162"/>
        <end position="194"/>
    </location>
</feature>
<feature type="domain" description="CAAX prenyl protease 2/Lysostaphin resistance protein A-like" evidence="2">
    <location>
        <begin position="121"/>
        <end position="214"/>
    </location>
</feature>
<dbReference type="Proteomes" id="UP000311008">
    <property type="component" value="Chromosome"/>
</dbReference>
<feature type="transmembrane region" description="Helical" evidence="1">
    <location>
        <begin position="20"/>
        <end position="42"/>
    </location>
</feature>
<evidence type="ECO:0000313" key="3">
    <source>
        <dbReference type="EMBL" id="QDC45398.1"/>
    </source>
</evidence>
<dbReference type="NCBIfam" id="TIGR03008">
    <property type="entry name" value="pepcterm_CAAX"/>
    <property type="match status" value="1"/>
</dbReference>
<reference evidence="4" key="1">
    <citation type="journal article" date="2019" name="ISME J.">
        <title>Evolution in action: habitat transition from sediment to the pelagial leads to genome streamlining in Methylophilaceae.</title>
        <authorList>
            <person name="Salcher M."/>
            <person name="Schaefle D."/>
            <person name="Kaspar M."/>
            <person name="Neuenschwander S.M."/>
            <person name="Ghai R."/>
        </authorList>
    </citation>
    <scope>NUCLEOTIDE SEQUENCE [LARGE SCALE GENOMIC DNA]</scope>
    <source>
        <strain evidence="4">MMS-M-51</strain>
    </source>
</reference>
<keyword evidence="1" id="KW-0472">Membrane</keyword>
<keyword evidence="1" id="KW-1133">Transmembrane helix</keyword>
<protein>
    <submittedName>
        <fullName evidence="3">CAAX prenyl protease-related protein</fullName>
    </submittedName>
</protein>
<proteinExistence type="predicted"/>
<keyword evidence="3" id="KW-0645">Protease</keyword>